<dbReference type="PANTHER" id="PTHR13551">
    <property type="entry name" value="BRAIN PROTEIN I3"/>
    <property type="match status" value="1"/>
</dbReference>
<feature type="region of interest" description="Disordered" evidence="12">
    <location>
        <begin position="1"/>
        <end position="75"/>
    </location>
</feature>
<comment type="caution">
    <text evidence="13">The sequence shown here is derived from an EMBL/GenBank/DDBJ whole genome shotgun (WGS) entry which is preliminary data.</text>
</comment>
<feature type="compositionally biased region" description="Polar residues" evidence="12">
    <location>
        <begin position="21"/>
        <end position="30"/>
    </location>
</feature>
<evidence type="ECO:0000256" key="11">
    <source>
        <dbReference type="ARBA" id="ARBA00046593"/>
    </source>
</evidence>
<evidence type="ECO:0000313" key="13">
    <source>
        <dbReference type="EMBL" id="CAL4116266.1"/>
    </source>
</evidence>
<dbReference type="InterPro" id="IPR019317">
    <property type="entry name" value="BRI3"/>
</dbReference>
<evidence type="ECO:0000256" key="2">
    <source>
        <dbReference type="ARBA" id="ARBA00004556"/>
    </source>
</evidence>
<evidence type="ECO:0000256" key="8">
    <source>
        <dbReference type="ARBA" id="ARBA00023228"/>
    </source>
</evidence>
<keyword evidence="6" id="KW-1133">Transmembrane helix</keyword>
<keyword evidence="7" id="KW-0472">Membrane</keyword>
<organism evidence="13 14">
    <name type="scientific">Meganyctiphanes norvegica</name>
    <name type="common">Northern krill</name>
    <name type="synonym">Thysanopoda norvegica</name>
    <dbReference type="NCBI Taxonomy" id="48144"/>
    <lineage>
        <taxon>Eukaryota</taxon>
        <taxon>Metazoa</taxon>
        <taxon>Ecdysozoa</taxon>
        <taxon>Arthropoda</taxon>
        <taxon>Crustacea</taxon>
        <taxon>Multicrustacea</taxon>
        <taxon>Malacostraca</taxon>
        <taxon>Eumalacostraca</taxon>
        <taxon>Eucarida</taxon>
        <taxon>Euphausiacea</taxon>
        <taxon>Euphausiidae</taxon>
        <taxon>Meganyctiphanes</taxon>
    </lineage>
</organism>
<dbReference type="GO" id="GO:0048471">
    <property type="term" value="C:perinuclear region of cytoplasm"/>
    <property type="evidence" value="ECO:0007669"/>
    <property type="project" value="UniProtKB-SubCell"/>
</dbReference>
<dbReference type="AlphaFoldDB" id="A0AAV2R584"/>
<evidence type="ECO:0000256" key="12">
    <source>
        <dbReference type="SAM" id="MobiDB-lite"/>
    </source>
</evidence>
<evidence type="ECO:0000256" key="4">
    <source>
        <dbReference type="ARBA" id="ARBA00022490"/>
    </source>
</evidence>
<keyword evidence="14" id="KW-1185">Reference proteome</keyword>
<feature type="compositionally biased region" description="Polar residues" evidence="12">
    <location>
        <begin position="1"/>
        <end position="10"/>
    </location>
</feature>
<dbReference type="PANTHER" id="PTHR13551:SF1">
    <property type="entry name" value="MEMBRANE PROTEIN BRI3"/>
    <property type="match status" value="1"/>
</dbReference>
<dbReference type="GO" id="GO:0005765">
    <property type="term" value="C:lysosomal membrane"/>
    <property type="evidence" value="ECO:0007669"/>
    <property type="project" value="UniProtKB-SubCell"/>
</dbReference>
<keyword evidence="5" id="KW-0812">Transmembrane</keyword>
<comment type="subcellular location">
    <subcellularLocation>
        <location evidence="2">Cytoplasm</location>
        <location evidence="2">Perinuclear region</location>
    </subcellularLocation>
    <subcellularLocation>
        <location evidence="1">Lysosome membrane</location>
        <topology evidence="1">Multi-pass membrane protein</topology>
    </subcellularLocation>
</comment>
<dbReference type="EMBL" id="CAXKWB010016490">
    <property type="protein sequence ID" value="CAL4116266.1"/>
    <property type="molecule type" value="Genomic_DNA"/>
</dbReference>
<gene>
    <name evidence="13" type="ORF">MNOR_LOCUS20945</name>
</gene>
<evidence type="ECO:0000256" key="9">
    <source>
        <dbReference type="ARBA" id="ARBA00035284"/>
    </source>
</evidence>
<evidence type="ECO:0000256" key="10">
    <source>
        <dbReference type="ARBA" id="ARBA00035449"/>
    </source>
</evidence>
<proteinExistence type="inferred from homology"/>
<feature type="compositionally biased region" description="Pro residues" evidence="12">
    <location>
        <begin position="36"/>
        <end position="47"/>
    </location>
</feature>
<dbReference type="Pfam" id="PF10164">
    <property type="entry name" value="BRI3"/>
    <property type="match status" value="1"/>
</dbReference>
<accession>A0AAV2R584</accession>
<name>A0AAV2R584_MEGNR</name>
<feature type="compositionally biased region" description="Low complexity" evidence="12">
    <location>
        <begin position="48"/>
        <end position="75"/>
    </location>
</feature>
<evidence type="ECO:0000256" key="3">
    <source>
        <dbReference type="ARBA" id="ARBA00008090"/>
    </source>
</evidence>
<protein>
    <recommendedName>
        <fullName evidence="9">Membrane protein BRI3</fullName>
    </recommendedName>
    <alternativeName>
        <fullName evidence="10">Brain protein I3</fullName>
    </alternativeName>
</protein>
<evidence type="ECO:0000256" key="6">
    <source>
        <dbReference type="ARBA" id="ARBA00022989"/>
    </source>
</evidence>
<evidence type="ECO:0000256" key="7">
    <source>
        <dbReference type="ARBA" id="ARBA00023136"/>
    </source>
</evidence>
<sequence>MPYCTSVRNQSKMEKTPPYNPTDQQQQPTYGFSAPQAPPPSYAPPGQQPQQYAPPGQQPQQYAPPQGQFPQQGQPVVVSPTTTVIVVGAQCPSCRVGVLEPQFTCCGVCLGICFFPLGLLCCWAMREKVCTSCQAKF</sequence>
<keyword evidence="8" id="KW-0458">Lysosome</keyword>
<dbReference type="Proteomes" id="UP001497623">
    <property type="component" value="Unassembled WGS sequence"/>
</dbReference>
<reference evidence="13 14" key="1">
    <citation type="submission" date="2024-05" db="EMBL/GenBank/DDBJ databases">
        <authorList>
            <person name="Wallberg A."/>
        </authorList>
    </citation>
    <scope>NUCLEOTIDE SEQUENCE [LARGE SCALE GENOMIC DNA]</scope>
</reference>
<evidence type="ECO:0000256" key="5">
    <source>
        <dbReference type="ARBA" id="ARBA00022692"/>
    </source>
</evidence>
<comment type="similarity">
    <text evidence="3">Belongs to the BRI3 family.</text>
</comment>
<evidence type="ECO:0000313" key="14">
    <source>
        <dbReference type="Proteomes" id="UP001497623"/>
    </source>
</evidence>
<evidence type="ECO:0000256" key="1">
    <source>
        <dbReference type="ARBA" id="ARBA00004155"/>
    </source>
</evidence>
<comment type="subunit">
    <text evidence="11">Interacts with BRI3BP. Interacts with MGAT1 and IFITM3.</text>
</comment>
<keyword evidence="4" id="KW-0963">Cytoplasm</keyword>